<reference evidence="5 6" key="1">
    <citation type="submission" date="2017-12" db="EMBL/GenBank/DDBJ databases">
        <title>Sequencing the genomes of 1000 Actinobacteria strains.</title>
        <authorList>
            <person name="Klenk H.-P."/>
        </authorList>
    </citation>
    <scope>NUCLEOTIDE SEQUENCE [LARGE SCALE GENOMIC DNA]</scope>
    <source>
        <strain evidence="5 6">DSM 45165</strain>
    </source>
</reference>
<gene>
    <name evidence="5" type="ORF">ATK30_5521</name>
    <name evidence="4" type="ORF">H5411_12300</name>
</gene>
<reference evidence="4 7" key="2">
    <citation type="submission" date="2020-08" db="EMBL/GenBank/DDBJ databases">
        <title>Amycolatopsis echigonensis JCM 21831.</title>
        <authorList>
            <person name="Tedsree N."/>
            <person name="Kuncharoen N."/>
            <person name="Likhitwitayawuid K."/>
            <person name="Tanasupawat S."/>
        </authorList>
    </citation>
    <scope>NUCLEOTIDE SEQUENCE [LARGE SCALE GENOMIC DNA]</scope>
    <source>
        <strain evidence="4 7">JCM 21831</strain>
    </source>
</reference>
<evidence type="ECO:0000256" key="1">
    <source>
        <dbReference type="SAM" id="MobiDB-lite"/>
    </source>
</evidence>
<organism evidence="5 6">
    <name type="scientific">Amycolatopsis echigonensis</name>
    <dbReference type="NCBI Taxonomy" id="2576905"/>
    <lineage>
        <taxon>Bacteria</taxon>
        <taxon>Bacillati</taxon>
        <taxon>Actinomycetota</taxon>
        <taxon>Actinomycetes</taxon>
        <taxon>Pseudonocardiales</taxon>
        <taxon>Pseudonocardiaceae</taxon>
        <taxon>Amycolatopsis</taxon>
    </lineage>
</organism>
<name>A0A2N3WL78_9PSEU</name>
<sequence>MRKTLVISGIAVASALALSACNSGDQPSGMQMGSSSAPAPASNQQAAGHNNDDVAFAQQMIPHHKQALDMAKMVSSRSTNPKVVDLAGRIDKAQDPEIQQMQGWLTAWGAASSSASAMPGMSDHNMPGMSSMPGMGSSSSMPMPGGSMPGMMSDADMAKLDTMKGAEFDKMWLGMMIKHHQGAVDMAKTELAKGGNADAKALAQKIIDGQQAEITEMQGLLSQG</sequence>
<dbReference type="PANTHER" id="PTHR36933">
    <property type="entry name" value="SLL0788 PROTEIN"/>
    <property type="match status" value="1"/>
</dbReference>
<evidence type="ECO:0000313" key="6">
    <source>
        <dbReference type="Proteomes" id="UP000233750"/>
    </source>
</evidence>
<feature type="signal peptide" evidence="2">
    <location>
        <begin position="1"/>
        <end position="19"/>
    </location>
</feature>
<keyword evidence="6" id="KW-1185">Reference proteome</keyword>
<feature type="chain" id="PRO_5044577494" evidence="2">
    <location>
        <begin position="20"/>
        <end position="224"/>
    </location>
</feature>
<dbReference type="InterPro" id="IPR005183">
    <property type="entry name" value="DUF305_CopM-like"/>
</dbReference>
<proteinExistence type="predicted"/>
<dbReference type="EMBL" id="PJMY01000003">
    <property type="protein sequence ID" value="PKV94641.1"/>
    <property type="molecule type" value="Genomic_DNA"/>
</dbReference>
<protein>
    <submittedName>
        <fullName evidence="4">DUF305 domain-containing protein</fullName>
    </submittedName>
    <submittedName>
        <fullName evidence="5">Uncharacterized protein (DUF305 family)</fullName>
    </submittedName>
</protein>
<dbReference type="AlphaFoldDB" id="A0A2N3WL78"/>
<dbReference type="PANTHER" id="PTHR36933:SF1">
    <property type="entry name" value="SLL0788 PROTEIN"/>
    <property type="match status" value="1"/>
</dbReference>
<dbReference type="Gene3D" id="1.20.1260.10">
    <property type="match status" value="1"/>
</dbReference>
<keyword evidence="2" id="KW-0732">Signal</keyword>
<comment type="caution">
    <text evidence="5">The sequence shown here is derived from an EMBL/GenBank/DDBJ whole genome shotgun (WGS) entry which is preliminary data.</text>
</comment>
<accession>A0A2N3WL78</accession>
<evidence type="ECO:0000313" key="4">
    <source>
        <dbReference type="EMBL" id="MBB2499903.1"/>
    </source>
</evidence>
<feature type="region of interest" description="Disordered" evidence="1">
    <location>
        <begin position="23"/>
        <end position="48"/>
    </location>
</feature>
<evidence type="ECO:0000313" key="7">
    <source>
        <dbReference type="Proteomes" id="UP000550260"/>
    </source>
</evidence>
<accession>A0A8E1VX60</accession>
<dbReference type="InterPro" id="IPR012347">
    <property type="entry name" value="Ferritin-like"/>
</dbReference>
<feature type="compositionally biased region" description="Low complexity" evidence="1">
    <location>
        <begin position="34"/>
        <end position="47"/>
    </location>
</feature>
<evidence type="ECO:0000256" key="2">
    <source>
        <dbReference type="SAM" id="SignalP"/>
    </source>
</evidence>
<dbReference type="EMBL" id="JACJHR010000014">
    <property type="protein sequence ID" value="MBB2499903.1"/>
    <property type="molecule type" value="Genomic_DNA"/>
</dbReference>
<dbReference type="Pfam" id="PF03713">
    <property type="entry name" value="DUF305"/>
    <property type="match status" value="1"/>
</dbReference>
<feature type="compositionally biased region" description="Polar residues" evidence="1">
    <location>
        <begin position="23"/>
        <end position="33"/>
    </location>
</feature>
<dbReference type="PROSITE" id="PS51257">
    <property type="entry name" value="PROKAR_LIPOPROTEIN"/>
    <property type="match status" value="1"/>
</dbReference>
<evidence type="ECO:0000313" key="5">
    <source>
        <dbReference type="EMBL" id="PKV94641.1"/>
    </source>
</evidence>
<dbReference type="OrthoDB" id="26872at2"/>
<dbReference type="RefSeq" id="WP_037359780.1">
    <property type="nucleotide sequence ID" value="NZ_JACJHR010000014.1"/>
</dbReference>
<dbReference type="Proteomes" id="UP000233750">
    <property type="component" value="Unassembled WGS sequence"/>
</dbReference>
<evidence type="ECO:0000259" key="3">
    <source>
        <dbReference type="Pfam" id="PF03713"/>
    </source>
</evidence>
<feature type="domain" description="DUF305" evidence="3">
    <location>
        <begin position="53"/>
        <end position="221"/>
    </location>
</feature>
<dbReference type="Proteomes" id="UP000550260">
    <property type="component" value="Unassembled WGS sequence"/>
</dbReference>